<dbReference type="Gene3D" id="3.30.70.270">
    <property type="match status" value="1"/>
</dbReference>
<evidence type="ECO:0000259" key="1">
    <source>
        <dbReference type="PROSITE" id="PS50887"/>
    </source>
</evidence>
<keyword evidence="3" id="KW-1185">Reference proteome</keyword>
<dbReference type="InterPro" id="IPR000160">
    <property type="entry name" value="GGDEF_dom"/>
</dbReference>
<dbReference type="EMBL" id="CP026721">
    <property type="protein sequence ID" value="QAV33023.1"/>
    <property type="molecule type" value="Genomic_DNA"/>
</dbReference>
<protein>
    <submittedName>
        <fullName evidence="2">GGDEF domain-containing protein</fullName>
    </submittedName>
</protein>
<dbReference type="PANTHER" id="PTHR45138:SF9">
    <property type="entry name" value="DIGUANYLATE CYCLASE DGCM-RELATED"/>
    <property type="match status" value="1"/>
</dbReference>
<dbReference type="RefSeq" id="WP_090221963.1">
    <property type="nucleotide sequence ID" value="NZ_CP026721.1"/>
</dbReference>
<reference evidence="2 3" key="1">
    <citation type="submission" date="2018-01" db="EMBL/GenBank/DDBJ databases">
        <title>The whole genome sequencing and assembly of Fervidobacterium changbaicum CBS-1 strain.</title>
        <authorList>
            <person name="Kim J.-Y."/>
            <person name="Park M.-K."/>
            <person name="Yi H."/>
            <person name="Bahn Y.-S."/>
            <person name="Kim J.F."/>
            <person name="Lee D.-W."/>
        </authorList>
    </citation>
    <scope>NUCLEOTIDE SEQUENCE [LARGE SCALE GENOMIC DNA]</scope>
    <source>
        <strain evidence="2 3">CBS-1</strain>
    </source>
</reference>
<feature type="domain" description="GGDEF" evidence="1">
    <location>
        <begin position="149"/>
        <end position="259"/>
    </location>
</feature>
<evidence type="ECO:0000313" key="2">
    <source>
        <dbReference type="EMBL" id="QAV33023.1"/>
    </source>
</evidence>
<dbReference type="PANTHER" id="PTHR45138">
    <property type="entry name" value="REGULATORY COMPONENTS OF SENSORY TRANSDUCTION SYSTEM"/>
    <property type="match status" value="1"/>
</dbReference>
<dbReference type="SUPFAM" id="SSF55073">
    <property type="entry name" value="Nucleotide cyclase"/>
    <property type="match status" value="1"/>
</dbReference>
<accession>A0ABX5QRL6</accession>
<dbReference type="CDD" id="cd01949">
    <property type="entry name" value="GGDEF"/>
    <property type="match status" value="1"/>
</dbReference>
<organism evidence="2 3">
    <name type="scientific">Fervidobacterium changbaicum</name>
    <dbReference type="NCBI Taxonomy" id="310769"/>
    <lineage>
        <taxon>Bacteria</taxon>
        <taxon>Thermotogati</taxon>
        <taxon>Thermotogota</taxon>
        <taxon>Thermotogae</taxon>
        <taxon>Thermotogales</taxon>
        <taxon>Fervidobacteriaceae</taxon>
        <taxon>Fervidobacterium</taxon>
    </lineage>
</organism>
<dbReference type="InterPro" id="IPR050469">
    <property type="entry name" value="Diguanylate_Cyclase"/>
</dbReference>
<name>A0ABX5QRL6_9BACT</name>
<dbReference type="Proteomes" id="UP000288947">
    <property type="component" value="Chromosome"/>
</dbReference>
<sequence length="259" mass="29560">MEKFEELISLRTSSQIPNLTMLVVDFITELDELEFVDKLAKAVYVHTNANGVRVMTPNFVKILGTNLGVPLHFDSEHVKIIVYFSKISKEDIELLNSASIICELHYRNIRKHQQISKMALYDYLTGAYTRTAGMKILESAVESVQRTGRTAFVVFIDIDDLKTINDAFGHSKGDETLKEFAQACLNNMRKTDFLVRYGGDEFVLFVDSENPNGLLERIRSSCGVEFSYGLARIEQGQTLVEILKLADKRMYEEKKKKRV</sequence>
<dbReference type="InterPro" id="IPR029787">
    <property type="entry name" value="Nucleotide_cyclase"/>
</dbReference>
<dbReference type="InterPro" id="IPR043128">
    <property type="entry name" value="Rev_trsase/Diguanyl_cyclase"/>
</dbReference>
<dbReference type="SMART" id="SM00267">
    <property type="entry name" value="GGDEF"/>
    <property type="match status" value="1"/>
</dbReference>
<gene>
    <name evidence="2" type="ORF">CBS1_04270</name>
</gene>
<dbReference type="PROSITE" id="PS50887">
    <property type="entry name" value="GGDEF"/>
    <property type="match status" value="1"/>
</dbReference>
<evidence type="ECO:0000313" key="3">
    <source>
        <dbReference type="Proteomes" id="UP000288947"/>
    </source>
</evidence>
<dbReference type="Pfam" id="PF00990">
    <property type="entry name" value="GGDEF"/>
    <property type="match status" value="1"/>
</dbReference>
<proteinExistence type="predicted"/>
<dbReference type="NCBIfam" id="TIGR00254">
    <property type="entry name" value="GGDEF"/>
    <property type="match status" value="1"/>
</dbReference>